<dbReference type="InterPro" id="IPR013103">
    <property type="entry name" value="RVT_2"/>
</dbReference>
<dbReference type="PANTHER" id="PTHR42648">
    <property type="entry name" value="TRANSPOSASE, PUTATIVE-RELATED"/>
    <property type="match status" value="1"/>
</dbReference>
<comment type="caution">
    <text evidence="9">The sequence shown here is derived from an EMBL/GenBank/DDBJ whole genome shotgun (WGS) entry which is preliminary data.</text>
</comment>
<dbReference type="Pfam" id="PF07727">
    <property type="entry name" value="RVT_2"/>
    <property type="match status" value="1"/>
</dbReference>
<evidence type="ECO:0000313" key="10">
    <source>
        <dbReference type="Proteomes" id="UP000288805"/>
    </source>
</evidence>
<gene>
    <name evidence="9" type="primary">POLX_4301</name>
    <name evidence="9" type="ORF">CK203_036751</name>
</gene>
<dbReference type="InterPro" id="IPR043502">
    <property type="entry name" value="DNA/RNA_pol_sf"/>
</dbReference>
<dbReference type="InterPro" id="IPR036875">
    <property type="entry name" value="Znf_CCHC_sf"/>
</dbReference>
<keyword evidence="1" id="KW-0645">Protease</keyword>
<dbReference type="Pfam" id="PF13976">
    <property type="entry name" value="gag_pre-integrs"/>
    <property type="match status" value="1"/>
</dbReference>
<dbReference type="InterPro" id="IPR039537">
    <property type="entry name" value="Retrotran_Ty1/copia-like"/>
</dbReference>
<keyword evidence="4" id="KW-0378">Hydrolase</keyword>
<dbReference type="AlphaFoldDB" id="A0A438I0Q4"/>
<name>A0A438I0Q4_VITVI</name>
<dbReference type="InterPro" id="IPR054722">
    <property type="entry name" value="PolX-like_BBD"/>
</dbReference>
<dbReference type="GO" id="GO:0008270">
    <property type="term" value="F:zinc ion binding"/>
    <property type="evidence" value="ECO:0007669"/>
    <property type="project" value="UniProtKB-KW"/>
</dbReference>
<keyword evidence="5" id="KW-0863">Zinc-finger</keyword>
<dbReference type="Pfam" id="PF25597">
    <property type="entry name" value="SH3_retrovirus"/>
    <property type="match status" value="1"/>
</dbReference>
<evidence type="ECO:0000259" key="7">
    <source>
        <dbReference type="PROSITE" id="PS50158"/>
    </source>
</evidence>
<dbReference type="Gene3D" id="3.30.420.10">
    <property type="entry name" value="Ribonuclease H-like superfamily/Ribonuclease H"/>
    <property type="match status" value="1"/>
</dbReference>
<dbReference type="GO" id="GO:0003676">
    <property type="term" value="F:nucleic acid binding"/>
    <property type="evidence" value="ECO:0007669"/>
    <property type="project" value="InterPro"/>
</dbReference>
<sequence length="1002" mass="113838">MAEEAGKASGIEKFDGTDFAYWRMQIEDYLYGRKLHLPLLGTKPESMKAEEWALLDRQVLGVIRLTLSRSVAHNVVKKKTTADLMKALSGMYEKPSANNKVHLMKKLFNLKMAENASVAQHLNEFNTITNQLSSVEIDFDDEIRALIVLASLPNSWEAMRMAVSNSTGKEKLKYNDIRDLILAEEIRRRDAGETSGSGSALNLETRGRGNNRNSNQGRSNSRNSNRNRSKSRSGQQVQCWNCGKTGHFKRQCKSPKKKNEDDSANAVTEEVQDALLLAVDSPLDDWVLDSGASFHTTPHREIIQNYVAGDFGKVYLADGSALDVVGLGDVRISLPNGSVWLLEKVRHIPDLRRNLISVGQLDDEGHAILFVGGTWKVTKGARVLARGKKTGTLYMTSCPRDTIAVADASTDTSLWHRRLGHMSEKGMKMLLSKGKLPELKSIDFDMCESCILGKQKKVSFLKTGRTPKAEKLELVHTDLWGPSPVASLGGSRYYITFIDDSSRKVWVYFLKNKSDVFVTFKKWKVMVETETGLKVKCLRSDNGGEYIDGGFSEYCAAQGIRMEKTIPGTPQQNGVAERMNKTLNERARSMRLHAGLPKTFWADAVSTAAYLINRGPSVPMEFRLPEEVWSGKEVKFSHLKVFGCVSYVHIDSDARSKLDAKSKICFFIGYGDEKFGYRFWDEQNRKIIKSRNVIFNEQVMYKDRLTVTSDVTEIDQKKSEFVNLYELTESTVQKGDEEDKENVNSKVDLRTPVVEVRRSSRNIRPPQRYSPVLNYLLLTDGGEPECYNEALQDENSSKWELAMKDEMDSLLGNQTWELTELPVGKKALHNKWVYRIKNEHDGSKRYKARLVVKGFQQKEGIDYTEIFSPVVKMSTIRLVLGMVAVENLHLEQLDVKTAFLHGDLEEDLYMIQPEGFIVQGQENLVCKLRKSLYGLKQAPRQWYKKFDNFMHRIGFKRCEADHCCYVKSFDNSYIILLLYVDDMLIARSDIEKINNLKKQLSK</sequence>
<dbReference type="GO" id="GO:0006508">
    <property type="term" value="P:proteolysis"/>
    <property type="evidence" value="ECO:0007669"/>
    <property type="project" value="UniProtKB-KW"/>
</dbReference>
<evidence type="ECO:0000256" key="4">
    <source>
        <dbReference type="ARBA" id="ARBA00022801"/>
    </source>
</evidence>
<dbReference type="Pfam" id="PF00665">
    <property type="entry name" value="rve"/>
    <property type="match status" value="1"/>
</dbReference>
<keyword evidence="5" id="KW-0862">Zinc</keyword>
<dbReference type="SUPFAM" id="SSF57756">
    <property type="entry name" value="Retrovirus zinc finger-like domains"/>
    <property type="match status" value="1"/>
</dbReference>
<dbReference type="EMBL" id="QGNW01000156">
    <property type="protein sequence ID" value="RVW90296.1"/>
    <property type="molecule type" value="Genomic_DNA"/>
</dbReference>
<dbReference type="Proteomes" id="UP000288805">
    <property type="component" value="Unassembled WGS sequence"/>
</dbReference>
<dbReference type="Gene3D" id="4.10.60.10">
    <property type="entry name" value="Zinc finger, CCHC-type"/>
    <property type="match status" value="1"/>
</dbReference>
<dbReference type="PROSITE" id="PS50158">
    <property type="entry name" value="ZF_CCHC"/>
    <property type="match status" value="1"/>
</dbReference>
<dbReference type="Pfam" id="PF00098">
    <property type="entry name" value="zf-CCHC"/>
    <property type="match status" value="1"/>
</dbReference>
<dbReference type="InterPro" id="IPR012337">
    <property type="entry name" value="RNaseH-like_sf"/>
</dbReference>
<dbReference type="PROSITE" id="PS50994">
    <property type="entry name" value="INTEGRASE"/>
    <property type="match status" value="1"/>
</dbReference>
<feature type="domain" description="CCHC-type" evidence="7">
    <location>
        <begin position="239"/>
        <end position="254"/>
    </location>
</feature>
<evidence type="ECO:0000256" key="5">
    <source>
        <dbReference type="PROSITE-ProRule" id="PRU00047"/>
    </source>
</evidence>
<organism evidence="9 10">
    <name type="scientific">Vitis vinifera</name>
    <name type="common">Grape</name>
    <dbReference type="NCBI Taxonomy" id="29760"/>
    <lineage>
        <taxon>Eukaryota</taxon>
        <taxon>Viridiplantae</taxon>
        <taxon>Streptophyta</taxon>
        <taxon>Embryophyta</taxon>
        <taxon>Tracheophyta</taxon>
        <taxon>Spermatophyta</taxon>
        <taxon>Magnoliopsida</taxon>
        <taxon>eudicotyledons</taxon>
        <taxon>Gunneridae</taxon>
        <taxon>Pentapetalae</taxon>
        <taxon>rosids</taxon>
        <taxon>Vitales</taxon>
        <taxon>Vitaceae</taxon>
        <taxon>Viteae</taxon>
        <taxon>Vitis</taxon>
    </lineage>
</organism>
<dbReference type="InterPro" id="IPR057670">
    <property type="entry name" value="SH3_retrovirus"/>
</dbReference>
<evidence type="ECO:0000259" key="8">
    <source>
        <dbReference type="PROSITE" id="PS50994"/>
    </source>
</evidence>
<keyword evidence="3" id="KW-0064">Aspartyl protease</keyword>
<dbReference type="SUPFAM" id="SSF56672">
    <property type="entry name" value="DNA/RNA polymerases"/>
    <property type="match status" value="1"/>
</dbReference>
<dbReference type="InterPro" id="IPR001584">
    <property type="entry name" value="Integrase_cat-core"/>
</dbReference>
<dbReference type="SUPFAM" id="SSF53098">
    <property type="entry name" value="Ribonuclease H-like"/>
    <property type="match status" value="1"/>
</dbReference>
<feature type="region of interest" description="Disordered" evidence="6">
    <location>
        <begin position="189"/>
        <end position="237"/>
    </location>
</feature>
<evidence type="ECO:0000256" key="1">
    <source>
        <dbReference type="ARBA" id="ARBA00022670"/>
    </source>
</evidence>
<proteinExistence type="predicted"/>
<evidence type="ECO:0000256" key="2">
    <source>
        <dbReference type="ARBA" id="ARBA00022723"/>
    </source>
</evidence>
<evidence type="ECO:0000313" key="9">
    <source>
        <dbReference type="EMBL" id="RVW90296.1"/>
    </source>
</evidence>
<dbReference type="Pfam" id="PF22936">
    <property type="entry name" value="Pol_BBD"/>
    <property type="match status" value="1"/>
</dbReference>
<dbReference type="GO" id="GO:0004190">
    <property type="term" value="F:aspartic-type endopeptidase activity"/>
    <property type="evidence" value="ECO:0007669"/>
    <property type="project" value="UniProtKB-KW"/>
</dbReference>
<dbReference type="InterPro" id="IPR036397">
    <property type="entry name" value="RNaseH_sf"/>
</dbReference>
<dbReference type="PANTHER" id="PTHR42648:SF28">
    <property type="entry name" value="TRANSPOSON-ENCODED PROTEIN WITH RIBONUCLEASE H-LIKE AND RETROVIRUS ZINC FINGER-LIKE DOMAINS"/>
    <property type="match status" value="1"/>
</dbReference>
<reference evidence="9 10" key="1">
    <citation type="journal article" date="2018" name="PLoS Genet.">
        <title>Population sequencing reveals clonal diversity and ancestral inbreeding in the grapevine cultivar Chardonnay.</title>
        <authorList>
            <person name="Roach M.J."/>
            <person name="Johnson D.L."/>
            <person name="Bohlmann J."/>
            <person name="van Vuuren H.J."/>
            <person name="Jones S.J."/>
            <person name="Pretorius I.S."/>
            <person name="Schmidt S.A."/>
            <person name="Borneman A.R."/>
        </authorList>
    </citation>
    <scope>NUCLEOTIDE SEQUENCE [LARGE SCALE GENOMIC DNA]</scope>
    <source>
        <strain evidence="10">cv. Chardonnay</strain>
        <tissue evidence="9">Leaf</tissue>
    </source>
</reference>
<keyword evidence="2" id="KW-0479">Metal-binding</keyword>
<feature type="compositionally biased region" description="Low complexity" evidence="6">
    <location>
        <begin position="208"/>
        <end position="224"/>
    </location>
</feature>
<dbReference type="GO" id="GO:0015074">
    <property type="term" value="P:DNA integration"/>
    <property type="evidence" value="ECO:0007669"/>
    <property type="project" value="InterPro"/>
</dbReference>
<evidence type="ECO:0000256" key="6">
    <source>
        <dbReference type="SAM" id="MobiDB-lite"/>
    </source>
</evidence>
<dbReference type="SMART" id="SM00343">
    <property type="entry name" value="ZnF_C2HC"/>
    <property type="match status" value="1"/>
</dbReference>
<feature type="domain" description="Integrase catalytic" evidence="8">
    <location>
        <begin position="463"/>
        <end position="633"/>
    </location>
</feature>
<protein>
    <submittedName>
        <fullName evidence="9">Retrovirus-related Pol polyprotein from transposon TNT 1-94</fullName>
    </submittedName>
</protein>
<dbReference type="InterPro" id="IPR001878">
    <property type="entry name" value="Znf_CCHC"/>
</dbReference>
<dbReference type="Pfam" id="PF14223">
    <property type="entry name" value="Retrotran_gag_2"/>
    <property type="match status" value="1"/>
</dbReference>
<accession>A0A438I0Q4</accession>
<evidence type="ECO:0000256" key="3">
    <source>
        <dbReference type="ARBA" id="ARBA00022750"/>
    </source>
</evidence>
<dbReference type="InterPro" id="IPR025724">
    <property type="entry name" value="GAG-pre-integrase_dom"/>
</dbReference>